<accession>A0ACB8TJL0</accession>
<evidence type="ECO:0000313" key="1">
    <source>
        <dbReference type="EMBL" id="KAI0068632.1"/>
    </source>
</evidence>
<gene>
    <name evidence="1" type="ORF">BV25DRAFT_1844172</name>
</gene>
<keyword evidence="2" id="KW-1185">Reference proteome</keyword>
<dbReference type="EMBL" id="MU277187">
    <property type="protein sequence ID" value="KAI0068632.1"/>
    <property type="molecule type" value="Genomic_DNA"/>
</dbReference>
<sequence>MPPRPQPKIFQLLVKSHKLTVFLTFPNTTRISAVKQEVLSALTADVTGEVEDIPSVTCLADFELARELKEKGKGTGQYDVLEDDQVLKDMTNNWEVLYIQFKDESGELKPVELSIPDDDELGPPTAFPDDPSSGMEVDMDTDAGPSQRRAKRKDPPS</sequence>
<evidence type="ECO:0000313" key="2">
    <source>
        <dbReference type="Proteomes" id="UP000814140"/>
    </source>
</evidence>
<organism evidence="1 2">
    <name type="scientific">Artomyces pyxidatus</name>
    <dbReference type="NCBI Taxonomy" id="48021"/>
    <lineage>
        <taxon>Eukaryota</taxon>
        <taxon>Fungi</taxon>
        <taxon>Dikarya</taxon>
        <taxon>Basidiomycota</taxon>
        <taxon>Agaricomycotina</taxon>
        <taxon>Agaricomycetes</taxon>
        <taxon>Russulales</taxon>
        <taxon>Auriscalpiaceae</taxon>
        <taxon>Artomyces</taxon>
    </lineage>
</organism>
<name>A0ACB8TJL0_9AGAM</name>
<comment type="caution">
    <text evidence="1">The sequence shown here is derived from an EMBL/GenBank/DDBJ whole genome shotgun (WGS) entry which is preliminary data.</text>
</comment>
<reference evidence="1" key="1">
    <citation type="submission" date="2021-03" db="EMBL/GenBank/DDBJ databases">
        <authorList>
            <consortium name="DOE Joint Genome Institute"/>
            <person name="Ahrendt S."/>
            <person name="Looney B.P."/>
            <person name="Miyauchi S."/>
            <person name="Morin E."/>
            <person name="Drula E."/>
            <person name="Courty P.E."/>
            <person name="Chicoki N."/>
            <person name="Fauchery L."/>
            <person name="Kohler A."/>
            <person name="Kuo A."/>
            <person name="Labutti K."/>
            <person name="Pangilinan J."/>
            <person name="Lipzen A."/>
            <person name="Riley R."/>
            <person name="Andreopoulos W."/>
            <person name="He G."/>
            <person name="Johnson J."/>
            <person name="Barry K.W."/>
            <person name="Grigoriev I.V."/>
            <person name="Nagy L."/>
            <person name="Hibbett D."/>
            <person name="Henrissat B."/>
            <person name="Matheny P.B."/>
            <person name="Labbe J."/>
            <person name="Martin F."/>
        </authorList>
    </citation>
    <scope>NUCLEOTIDE SEQUENCE</scope>
    <source>
        <strain evidence="1">HHB10654</strain>
    </source>
</reference>
<reference evidence="1" key="2">
    <citation type="journal article" date="2022" name="New Phytol.">
        <title>Evolutionary transition to the ectomycorrhizal habit in the genomes of a hyperdiverse lineage of mushroom-forming fungi.</title>
        <authorList>
            <person name="Looney B."/>
            <person name="Miyauchi S."/>
            <person name="Morin E."/>
            <person name="Drula E."/>
            <person name="Courty P.E."/>
            <person name="Kohler A."/>
            <person name="Kuo A."/>
            <person name="LaButti K."/>
            <person name="Pangilinan J."/>
            <person name="Lipzen A."/>
            <person name="Riley R."/>
            <person name="Andreopoulos W."/>
            <person name="He G."/>
            <person name="Johnson J."/>
            <person name="Nolan M."/>
            <person name="Tritt A."/>
            <person name="Barry K.W."/>
            <person name="Grigoriev I.V."/>
            <person name="Nagy L.G."/>
            <person name="Hibbett D."/>
            <person name="Henrissat B."/>
            <person name="Matheny P.B."/>
            <person name="Labbe J."/>
            <person name="Martin F.M."/>
        </authorList>
    </citation>
    <scope>NUCLEOTIDE SEQUENCE</scope>
    <source>
        <strain evidence="1">HHB10654</strain>
    </source>
</reference>
<dbReference type="Proteomes" id="UP000814140">
    <property type="component" value="Unassembled WGS sequence"/>
</dbReference>
<proteinExistence type="predicted"/>
<protein>
    <submittedName>
        <fullName evidence="1">Uncharacterized protein</fullName>
    </submittedName>
</protein>